<evidence type="ECO:0000313" key="3">
    <source>
        <dbReference type="Proteomes" id="UP000250140"/>
    </source>
</evidence>
<dbReference type="EMBL" id="KV750461">
    <property type="protein sequence ID" value="OCL04687.1"/>
    <property type="molecule type" value="Genomic_DNA"/>
</dbReference>
<proteinExistence type="predicted"/>
<dbReference type="AlphaFoldDB" id="A0A8E2ETM3"/>
<evidence type="ECO:0000313" key="2">
    <source>
        <dbReference type="EMBL" id="OCL04687.1"/>
    </source>
</evidence>
<feature type="compositionally biased region" description="Basic residues" evidence="1">
    <location>
        <begin position="108"/>
        <end position="119"/>
    </location>
</feature>
<dbReference type="Proteomes" id="UP000250140">
    <property type="component" value="Unassembled WGS sequence"/>
</dbReference>
<feature type="region of interest" description="Disordered" evidence="1">
    <location>
        <begin position="183"/>
        <end position="202"/>
    </location>
</feature>
<reference evidence="2 3" key="1">
    <citation type="journal article" date="2016" name="Nat. Commun.">
        <title>Ectomycorrhizal ecology is imprinted in the genome of the dominant symbiotic fungus Cenococcum geophilum.</title>
        <authorList>
            <consortium name="DOE Joint Genome Institute"/>
            <person name="Peter M."/>
            <person name="Kohler A."/>
            <person name="Ohm R.A."/>
            <person name="Kuo A."/>
            <person name="Krutzmann J."/>
            <person name="Morin E."/>
            <person name="Arend M."/>
            <person name="Barry K.W."/>
            <person name="Binder M."/>
            <person name="Choi C."/>
            <person name="Clum A."/>
            <person name="Copeland A."/>
            <person name="Grisel N."/>
            <person name="Haridas S."/>
            <person name="Kipfer T."/>
            <person name="LaButti K."/>
            <person name="Lindquist E."/>
            <person name="Lipzen A."/>
            <person name="Maire R."/>
            <person name="Meier B."/>
            <person name="Mihaltcheva S."/>
            <person name="Molinier V."/>
            <person name="Murat C."/>
            <person name="Poggeler S."/>
            <person name="Quandt C.A."/>
            <person name="Sperisen C."/>
            <person name="Tritt A."/>
            <person name="Tisserant E."/>
            <person name="Crous P.W."/>
            <person name="Henrissat B."/>
            <person name="Nehls U."/>
            <person name="Egli S."/>
            <person name="Spatafora J.W."/>
            <person name="Grigoriev I.V."/>
            <person name="Martin F.M."/>
        </authorList>
    </citation>
    <scope>NUCLEOTIDE SEQUENCE [LARGE SCALE GENOMIC DNA]</scope>
    <source>
        <strain evidence="2 3">CBS 207.34</strain>
    </source>
</reference>
<protein>
    <submittedName>
        <fullName evidence="2">Uncharacterized protein</fullName>
    </submittedName>
</protein>
<sequence>MCLRYHWTCSRCNTPNDTTVLCKTPCVILTVSKLRNRPLQCGGCQHTIKPDLVAKNSWGRVQRRPPLPPHLKSYKVVRVVSEHQELDPGPGFDQKITRTVALKEMRTYQKRHRARRCHGSVRQESPTPNSPVQQLPTQQNLEPIAHGDEGRVVLSGNHVWESSASGKMLQQGLMDENEVIRPENHTQGLPTPQKTPQPGSAENDIELFLPKNHTEELFSFGQIATTRIYHGWRGSAPPRKYTGAIYL</sequence>
<organism evidence="2 3">
    <name type="scientific">Glonium stellatum</name>
    <dbReference type="NCBI Taxonomy" id="574774"/>
    <lineage>
        <taxon>Eukaryota</taxon>
        <taxon>Fungi</taxon>
        <taxon>Dikarya</taxon>
        <taxon>Ascomycota</taxon>
        <taxon>Pezizomycotina</taxon>
        <taxon>Dothideomycetes</taxon>
        <taxon>Pleosporomycetidae</taxon>
        <taxon>Gloniales</taxon>
        <taxon>Gloniaceae</taxon>
        <taxon>Glonium</taxon>
    </lineage>
</organism>
<feature type="region of interest" description="Disordered" evidence="1">
    <location>
        <begin position="107"/>
        <end position="135"/>
    </location>
</feature>
<accession>A0A8E2ETM3</accession>
<feature type="compositionally biased region" description="Polar residues" evidence="1">
    <location>
        <begin position="122"/>
        <end position="135"/>
    </location>
</feature>
<evidence type="ECO:0000256" key="1">
    <source>
        <dbReference type="SAM" id="MobiDB-lite"/>
    </source>
</evidence>
<name>A0A8E2ETM3_9PEZI</name>
<feature type="compositionally biased region" description="Polar residues" evidence="1">
    <location>
        <begin position="185"/>
        <end position="200"/>
    </location>
</feature>
<keyword evidence="3" id="KW-1185">Reference proteome</keyword>
<gene>
    <name evidence="2" type="ORF">AOQ84DRAFT_112497</name>
</gene>